<reference evidence="2 3" key="1">
    <citation type="journal article" date="2016" name="Nat. Commun.">
        <title>Thousands of microbial genomes shed light on interconnected biogeochemical processes in an aquifer system.</title>
        <authorList>
            <person name="Anantharaman K."/>
            <person name="Brown C.T."/>
            <person name="Hug L.A."/>
            <person name="Sharon I."/>
            <person name="Castelle C.J."/>
            <person name="Probst A.J."/>
            <person name="Thomas B.C."/>
            <person name="Singh A."/>
            <person name="Wilkins M.J."/>
            <person name="Karaoz U."/>
            <person name="Brodie E.L."/>
            <person name="Williams K.H."/>
            <person name="Hubbard S.S."/>
            <person name="Banfield J.F."/>
        </authorList>
    </citation>
    <scope>NUCLEOTIDE SEQUENCE [LARGE SCALE GENOMIC DNA]</scope>
</reference>
<feature type="transmembrane region" description="Helical" evidence="1">
    <location>
        <begin position="246"/>
        <end position="272"/>
    </location>
</feature>
<dbReference type="AlphaFoldDB" id="A0A1G2H3E1"/>
<feature type="transmembrane region" description="Helical" evidence="1">
    <location>
        <begin position="204"/>
        <end position="225"/>
    </location>
</feature>
<comment type="caution">
    <text evidence="2">The sequence shown here is derived from an EMBL/GenBank/DDBJ whole genome shotgun (WGS) entry which is preliminary data.</text>
</comment>
<feature type="transmembrane region" description="Helical" evidence="1">
    <location>
        <begin position="21"/>
        <end position="44"/>
    </location>
</feature>
<feature type="transmembrane region" description="Helical" evidence="1">
    <location>
        <begin position="56"/>
        <end position="83"/>
    </location>
</feature>
<evidence type="ECO:0000313" key="3">
    <source>
        <dbReference type="Proteomes" id="UP000177954"/>
    </source>
</evidence>
<evidence type="ECO:0000256" key="1">
    <source>
        <dbReference type="SAM" id="Phobius"/>
    </source>
</evidence>
<gene>
    <name evidence="2" type="ORF">A3J04_01005</name>
</gene>
<sequence>MEESQIILRPISGLFKDSLKLYAKTLIRTLPVICAATILLFINLVVAPYKSTSDPLYMIGIIAGVVAVFSELFIFPVAVFSLAGGRAYRDSVNSFVPYFLIFIFGSIVTIGGFVLLVIPGIIFLTWFWFLNYVNLLERKNGLSALHRSRELVRDNFWKVLLRFAAAFLAIFIVAVFFIFVVKYITAHLLAKSLASFYQRVFTEVVTRLFGFLIAPFFVSYGYLVYLDLVAIKAAVPETQPTRKEKISYSLVALLGAPILGLLLVLNTLYLIARDAPPPNDSDVVLQKIEVPENENAYFSLQKIIEKLPQEQKEKYGHWQEMADGKAWYDDEARALSEGNQKFFEYFTEAAEKSQYIYPPLADPANITPALVLPSLNSYRIAARVVSIKSEYLFRYKKEKEAFDSALEIVRLGRLITEGRGTLIEYLVGIAIENTGLDRIRSFTERTTLPKTDLIAYRQELEGLLSTGEGLRNAFRGEYMSFKNISSTLLEGVLSNDEWGGGQDVTDLALSAIQDQNFYFQPNRTMQFYLEMARNQIQSVNDQCDISPVLADEEVIKSQMPHSIFQIIFTENSAGRIIVNITAASLSGAIRKHCALNFAIVSDELLLALRAYKLEHNSLPAQLSDLVPDYIAKLPSDPMTGEELLYSQTEKVLYSKAKDRAIFKENKLNEKLEVKINF</sequence>
<organism evidence="2 3">
    <name type="scientific">Candidatus Ryanbacteria bacterium RIFCSPLOWO2_02_FULL_47_14</name>
    <dbReference type="NCBI Taxonomy" id="1802129"/>
    <lineage>
        <taxon>Bacteria</taxon>
        <taxon>Candidatus Ryaniibacteriota</taxon>
    </lineage>
</organism>
<keyword evidence="1" id="KW-0812">Transmembrane</keyword>
<dbReference type="STRING" id="1802129.A3J04_01005"/>
<protein>
    <submittedName>
        <fullName evidence="2">Uncharacterized protein</fullName>
    </submittedName>
</protein>
<dbReference type="EMBL" id="MHNZ01000003">
    <property type="protein sequence ID" value="OGZ56982.1"/>
    <property type="molecule type" value="Genomic_DNA"/>
</dbReference>
<feature type="transmembrane region" description="Helical" evidence="1">
    <location>
        <begin position="159"/>
        <end position="184"/>
    </location>
</feature>
<dbReference type="Proteomes" id="UP000177954">
    <property type="component" value="Unassembled WGS sequence"/>
</dbReference>
<name>A0A1G2H3E1_9BACT</name>
<accession>A0A1G2H3E1</accession>
<keyword evidence="1" id="KW-0472">Membrane</keyword>
<evidence type="ECO:0000313" key="2">
    <source>
        <dbReference type="EMBL" id="OGZ56982.1"/>
    </source>
</evidence>
<feature type="transmembrane region" description="Helical" evidence="1">
    <location>
        <begin position="95"/>
        <end position="115"/>
    </location>
</feature>
<proteinExistence type="predicted"/>
<keyword evidence="1" id="KW-1133">Transmembrane helix</keyword>